<sequence length="312" mass="34159">MTKQDKKRKTSLGVLFWIAAILLILVVFLFNRSNIEQVMESTGLVEVINQRIGMDGDAPADESFGEEETDSTDEQASQEGVQEDNSSQDAAEDGPSQSDAPSENSSDAGSDSSSGSESDGQGNEESGDKESGAESEQDRETAPDRSEESARENAENGENRETEDGAEPDVQTKVREYSIFMVHINDAGDISVQPENMEVEFATSPLTRTLETLFEQPQEKAGGSIRNLIPSRSRIHRVWVEDGIAYIDVNESFRFNPIGMEGHRLQLAQLINTATQFPTVDGIRILIDGESYDFLGGEGTYIGKALYPGDYP</sequence>
<organism evidence="4 5">
    <name type="scientific">Salinispira pacifica</name>
    <dbReference type="NCBI Taxonomy" id="1307761"/>
    <lineage>
        <taxon>Bacteria</taxon>
        <taxon>Pseudomonadati</taxon>
        <taxon>Spirochaetota</taxon>
        <taxon>Spirochaetia</taxon>
        <taxon>Spirochaetales</taxon>
        <taxon>Spirochaetaceae</taxon>
        <taxon>Salinispira</taxon>
    </lineage>
</organism>
<keyword evidence="2" id="KW-0812">Transmembrane</keyword>
<dbReference type="InterPro" id="IPR019606">
    <property type="entry name" value="GerMN"/>
</dbReference>
<feature type="domain" description="GerMN" evidence="3">
    <location>
        <begin position="206"/>
        <end position="296"/>
    </location>
</feature>
<name>V5WHU3_9SPIO</name>
<evidence type="ECO:0000259" key="3">
    <source>
        <dbReference type="SMART" id="SM00909"/>
    </source>
</evidence>
<evidence type="ECO:0000313" key="4">
    <source>
        <dbReference type="EMBL" id="AHC14741.1"/>
    </source>
</evidence>
<dbReference type="STRING" id="1307761.L21SP2_1342"/>
<dbReference type="RefSeq" id="WP_024267664.1">
    <property type="nucleotide sequence ID" value="NC_023035.1"/>
</dbReference>
<dbReference type="EMBL" id="CP006939">
    <property type="protein sequence ID" value="AHC14741.1"/>
    <property type="molecule type" value="Genomic_DNA"/>
</dbReference>
<dbReference type="eggNOG" id="COG5401">
    <property type="taxonomic scope" value="Bacteria"/>
</dbReference>
<feature type="region of interest" description="Disordered" evidence="1">
    <location>
        <begin position="55"/>
        <end position="170"/>
    </location>
</feature>
<keyword evidence="5" id="KW-1185">Reference proteome</keyword>
<evidence type="ECO:0000256" key="2">
    <source>
        <dbReference type="SAM" id="Phobius"/>
    </source>
</evidence>
<gene>
    <name evidence="4" type="ORF">L21SP2_1342</name>
</gene>
<dbReference type="AlphaFoldDB" id="V5WHU3"/>
<protein>
    <recommendedName>
        <fullName evidence="3">GerMN domain-containing protein</fullName>
    </recommendedName>
</protein>
<dbReference type="HOGENOM" id="CLU_078248_0_0_12"/>
<feature type="compositionally biased region" description="Polar residues" evidence="1">
    <location>
        <begin position="74"/>
        <end position="101"/>
    </location>
</feature>
<dbReference type="Proteomes" id="UP000018680">
    <property type="component" value="Chromosome"/>
</dbReference>
<dbReference type="KEGG" id="slr:L21SP2_1342"/>
<accession>V5WHU3</accession>
<dbReference type="Pfam" id="PF10646">
    <property type="entry name" value="Germane"/>
    <property type="match status" value="1"/>
</dbReference>
<dbReference type="OrthoDB" id="306061at2"/>
<feature type="compositionally biased region" description="Basic and acidic residues" evidence="1">
    <location>
        <begin position="126"/>
        <end position="163"/>
    </location>
</feature>
<feature type="compositionally biased region" description="Acidic residues" evidence="1">
    <location>
        <begin position="58"/>
        <end position="73"/>
    </location>
</feature>
<proteinExistence type="predicted"/>
<evidence type="ECO:0000313" key="5">
    <source>
        <dbReference type="Proteomes" id="UP000018680"/>
    </source>
</evidence>
<keyword evidence="2" id="KW-1133">Transmembrane helix</keyword>
<dbReference type="PATRIC" id="fig|1307761.3.peg.1335"/>
<feature type="transmembrane region" description="Helical" evidence="2">
    <location>
        <begin position="12"/>
        <end position="30"/>
    </location>
</feature>
<evidence type="ECO:0000256" key="1">
    <source>
        <dbReference type="SAM" id="MobiDB-lite"/>
    </source>
</evidence>
<reference evidence="4 5" key="1">
    <citation type="journal article" date="2015" name="Stand. Genomic Sci.">
        <title>Complete genome sequence and description of Salinispira pacifica gen. nov., sp. nov., a novel spirochaete isolated form a hypersaline microbial mat.</title>
        <authorList>
            <person name="Ben Hania W."/>
            <person name="Joseph M."/>
            <person name="Schumann P."/>
            <person name="Bunk B."/>
            <person name="Fiebig A."/>
            <person name="Sproer C."/>
            <person name="Klenk H.P."/>
            <person name="Fardeau M.L."/>
            <person name="Spring S."/>
        </authorList>
    </citation>
    <scope>NUCLEOTIDE SEQUENCE [LARGE SCALE GENOMIC DNA]</scope>
    <source>
        <strain evidence="4 5">L21-RPul-D2</strain>
    </source>
</reference>
<dbReference type="SMART" id="SM00909">
    <property type="entry name" value="Germane"/>
    <property type="match status" value="1"/>
</dbReference>
<feature type="compositionally biased region" description="Low complexity" evidence="1">
    <location>
        <begin position="102"/>
        <end position="124"/>
    </location>
</feature>
<keyword evidence="2" id="KW-0472">Membrane</keyword>